<reference evidence="7" key="2">
    <citation type="submission" date="2025-08" db="UniProtKB">
        <authorList>
            <consortium name="RefSeq"/>
        </authorList>
    </citation>
    <scope>IDENTIFICATION</scope>
</reference>
<reference evidence="6" key="1">
    <citation type="submission" date="2025-05" db="UniProtKB">
        <authorList>
            <consortium name="RefSeq"/>
        </authorList>
    </citation>
    <scope>NUCLEOTIDE SEQUENCE [LARGE SCALE GENOMIC DNA]</scope>
</reference>
<dbReference type="Pfam" id="PF00201">
    <property type="entry name" value="UDPGT"/>
    <property type="match status" value="1"/>
</dbReference>
<feature type="transmembrane region" description="Helical" evidence="5">
    <location>
        <begin position="481"/>
        <end position="505"/>
    </location>
</feature>
<dbReference type="InterPro" id="IPR002213">
    <property type="entry name" value="UDP_glucos_trans"/>
</dbReference>
<proteinExistence type="inferred from homology"/>
<dbReference type="PROSITE" id="PS00375">
    <property type="entry name" value="UDPGT"/>
    <property type="match status" value="1"/>
</dbReference>
<dbReference type="Proteomes" id="UP001652582">
    <property type="component" value="Chromosome 2"/>
</dbReference>
<organism evidence="6 7">
    <name type="scientific">Bicyclus anynana</name>
    <name type="common">Squinting bush brown butterfly</name>
    <dbReference type="NCBI Taxonomy" id="110368"/>
    <lineage>
        <taxon>Eukaryota</taxon>
        <taxon>Metazoa</taxon>
        <taxon>Ecdysozoa</taxon>
        <taxon>Arthropoda</taxon>
        <taxon>Hexapoda</taxon>
        <taxon>Insecta</taxon>
        <taxon>Pterygota</taxon>
        <taxon>Neoptera</taxon>
        <taxon>Endopterygota</taxon>
        <taxon>Lepidoptera</taxon>
        <taxon>Glossata</taxon>
        <taxon>Ditrysia</taxon>
        <taxon>Papilionoidea</taxon>
        <taxon>Nymphalidae</taxon>
        <taxon>Satyrinae</taxon>
        <taxon>Satyrini</taxon>
        <taxon>Mycalesina</taxon>
        <taxon>Bicyclus</taxon>
    </lineage>
</organism>
<keyword evidence="5" id="KW-0472">Membrane</keyword>
<dbReference type="GeneID" id="112045621"/>
<dbReference type="Gene3D" id="3.40.50.2000">
    <property type="entry name" value="Glycogen Phosphorylase B"/>
    <property type="match status" value="2"/>
</dbReference>
<keyword evidence="5" id="KW-0812">Transmembrane</keyword>
<evidence type="ECO:0000256" key="3">
    <source>
        <dbReference type="ARBA" id="ARBA00022679"/>
    </source>
</evidence>
<name>A0A6J1MPX6_BICAN</name>
<dbReference type="EC" id="2.4.1.17" evidence="5"/>
<gene>
    <name evidence="7" type="primary">LOC112045621</name>
</gene>
<feature type="signal peptide" evidence="5">
    <location>
        <begin position="1"/>
        <end position="21"/>
    </location>
</feature>
<evidence type="ECO:0000256" key="4">
    <source>
        <dbReference type="RuleBase" id="RU003718"/>
    </source>
</evidence>
<dbReference type="InterPro" id="IPR050271">
    <property type="entry name" value="UDP-glycosyltransferase"/>
</dbReference>
<dbReference type="AlphaFoldDB" id="A0A6J1MPX6"/>
<keyword evidence="3 4" id="KW-0808">Transferase</keyword>
<evidence type="ECO:0000256" key="1">
    <source>
        <dbReference type="ARBA" id="ARBA00009995"/>
    </source>
</evidence>
<dbReference type="CDD" id="cd03784">
    <property type="entry name" value="GT1_Gtf-like"/>
    <property type="match status" value="1"/>
</dbReference>
<keyword evidence="5" id="KW-1133">Transmembrane helix</keyword>
<dbReference type="GO" id="GO:0016020">
    <property type="term" value="C:membrane"/>
    <property type="evidence" value="ECO:0007669"/>
    <property type="project" value="UniProtKB-SubCell"/>
</dbReference>
<dbReference type="OrthoDB" id="5835829at2759"/>
<dbReference type="RefSeq" id="XP_023937655.2">
    <property type="nucleotide sequence ID" value="XM_024081887.2"/>
</dbReference>
<dbReference type="PANTHER" id="PTHR48043:SF159">
    <property type="entry name" value="EG:EG0003.4 PROTEIN-RELATED"/>
    <property type="match status" value="1"/>
</dbReference>
<dbReference type="SUPFAM" id="SSF53756">
    <property type="entry name" value="UDP-Glycosyltransferase/glycogen phosphorylase"/>
    <property type="match status" value="1"/>
</dbReference>
<dbReference type="KEGG" id="bany:112045621"/>
<comment type="subcellular location">
    <subcellularLocation>
        <location evidence="5">Membrane</location>
        <topology evidence="5">Single-pass membrane protein</topology>
    </subcellularLocation>
</comment>
<evidence type="ECO:0000256" key="5">
    <source>
        <dbReference type="RuleBase" id="RU362059"/>
    </source>
</evidence>
<evidence type="ECO:0000313" key="6">
    <source>
        <dbReference type="Proteomes" id="UP001652582"/>
    </source>
</evidence>
<evidence type="ECO:0000256" key="2">
    <source>
        <dbReference type="ARBA" id="ARBA00022676"/>
    </source>
</evidence>
<feature type="chain" id="PRO_5044996457" description="UDP-glucuronosyltransferase" evidence="5">
    <location>
        <begin position="22"/>
        <end position="517"/>
    </location>
</feature>
<protein>
    <recommendedName>
        <fullName evidence="5">UDP-glucuronosyltransferase</fullName>
        <ecNumber evidence="5">2.4.1.17</ecNumber>
    </recommendedName>
</protein>
<comment type="similarity">
    <text evidence="1 4">Belongs to the UDP-glycosyltransferase family.</text>
</comment>
<dbReference type="InterPro" id="IPR035595">
    <property type="entry name" value="UDP_glycos_trans_CS"/>
</dbReference>
<keyword evidence="2 4" id="KW-0328">Glycosyltransferase</keyword>
<dbReference type="PANTHER" id="PTHR48043">
    <property type="entry name" value="EG:EG0003.4 PROTEIN-RELATED"/>
    <property type="match status" value="1"/>
</dbReference>
<comment type="catalytic activity">
    <reaction evidence="5">
        <text>glucuronate acceptor + UDP-alpha-D-glucuronate = acceptor beta-D-glucuronoside + UDP + H(+)</text>
        <dbReference type="Rhea" id="RHEA:21032"/>
        <dbReference type="ChEBI" id="CHEBI:15378"/>
        <dbReference type="ChEBI" id="CHEBI:58052"/>
        <dbReference type="ChEBI" id="CHEBI:58223"/>
        <dbReference type="ChEBI" id="CHEBI:132367"/>
        <dbReference type="ChEBI" id="CHEBI:132368"/>
        <dbReference type="EC" id="2.4.1.17"/>
    </reaction>
</comment>
<accession>A0A6J1MPX6</accession>
<dbReference type="GO" id="GO:0015020">
    <property type="term" value="F:glucuronosyltransferase activity"/>
    <property type="evidence" value="ECO:0007669"/>
    <property type="project" value="UniProtKB-EC"/>
</dbReference>
<sequence length="517" mass="59028">MSSAIVVVCFVFITIVLLCDCAKILAVFPTPSISHQIVFRPLVLELVKRGHEVVVITTDPAFPKGQTPQNLTEIDVHDVSYNLWNSFITTEKGKANDAYSQINFIFKLLSAVFEEQLKSEHVKTLINDKKNRFDLVFFESCVRPALAFSHLYKVPVIEISSLGAIFGIFNTMGVPTQPLLFPTVTRQRIHNLSFREKISELYHQFSSERTYELLEDEENEMLKRHFGPNIPLLSELRNNVDMIFLNTHPIWDSNRPVSQNILYLGGMHQKPKKELPKDLKTYLDSSKNGVIYMSFGTNVRPSLLPPEKIKVFTTVFSQLPYDILWKWDKDEIPGRPQNVRISKWLPQSDLLRHPKIKLFITQGGLQSTDEALTAGVPLIGVPMLGDQWFNVEKYVIHNIGMKLGIETLTDEILKNAIENVIGNTSYRENVVKLRNIMHDQQQPSLDRAVWWTEYLLRHGSGKHLRSAAANVPWTEYYALDLILPITLIAIAAFIAAITAIHYTVLKLKSLRVKVKVN</sequence>
<evidence type="ECO:0000313" key="7">
    <source>
        <dbReference type="RefSeq" id="XP_023937655.2"/>
    </source>
</evidence>
<keyword evidence="6" id="KW-1185">Reference proteome</keyword>
<keyword evidence="5" id="KW-0732">Signal</keyword>